<sequence>MKKIFYLPTLVAILFSFSNCGNEDPAEMINIDKMFTTKASIEGYAYLNVSKSSTEVLQYAPEGTVLSFTISNESLLGNGFQGNYVATATVEGNGRYSVSLPTRTDGISVPVSINGSQLYFTITQGDGSEEDVLFEVTSTSQIIETGFTYQKNVKYEKKEVLSSKQIEGVYKATLKYHNGVELLNVPAKTKVEITILKNDLSATDIFFIKEVGNNGALEFKYSAPSVLTGGVAFSLNSVFVGNKITNATDMKISVAYYTLSLNDKIYGGITIDKGVQTYTLSNIQVGN</sequence>
<reference evidence="1" key="1">
    <citation type="submission" date="2019-03" db="EMBL/GenBank/DDBJ databases">
        <title>Single cell metagenomics reveals metabolic interactions within the superorganism composed of flagellate Streblomastix strix and complex community of Bacteroidetes bacteria on its surface.</title>
        <authorList>
            <person name="Treitli S.C."/>
            <person name="Kolisko M."/>
            <person name="Husnik F."/>
            <person name="Keeling P."/>
            <person name="Hampl V."/>
        </authorList>
    </citation>
    <scope>NUCLEOTIDE SEQUENCE</scope>
    <source>
        <strain evidence="1">STM</strain>
    </source>
</reference>
<organism evidence="1">
    <name type="scientific">termite gut metagenome</name>
    <dbReference type="NCBI Taxonomy" id="433724"/>
    <lineage>
        <taxon>unclassified sequences</taxon>
        <taxon>metagenomes</taxon>
        <taxon>organismal metagenomes</taxon>
    </lineage>
</organism>
<proteinExistence type="predicted"/>
<gene>
    <name evidence="1" type="ORF">EZS27_022946</name>
</gene>
<comment type="caution">
    <text evidence="1">The sequence shown here is derived from an EMBL/GenBank/DDBJ whole genome shotgun (WGS) entry which is preliminary data.</text>
</comment>
<name>A0A5J4R341_9ZZZZ</name>
<protein>
    <submittedName>
        <fullName evidence="1">Uncharacterized protein</fullName>
    </submittedName>
</protein>
<accession>A0A5J4R341</accession>
<dbReference type="EMBL" id="SNRY01001870">
    <property type="protein sequence ID" value="KAA6328132.1"/>
    <property type="molecule type" value="Genomic_DNA"/>
</dbReference>
<evidence type="ECO:0000313" key="1">
    <source>
        <dbReference type="EMBL" id="KAA6328132.1"/>
    </source>
</evidence>
<dbReference type="AlphaFoldDB" id="A0A5J4R341"/>